<evidence type="ECO:0000313" key="10">
    <source>
        <dbReference type="EMBL" id="CAA4675814.1"/>
    </source>
</evidence>
<protein>
    <recommendedName>
        <fullName evidence="3">Putative glycosyltransferase TagX</fullName>
    </recommendedName>
    <alternativeName>
        <fullName evidence="4">Teichoic acid biosynthesis protein X</fullName>
    </alternativeName>
</protein>
<evidence type="ECO:0000313" key="30">
    <source>
        <dbReference type="Proteomes" id="UP000459702"/>
    </source>
</evidence>
<evidence type="ECO:0000313" key="27">
    <source>
        <dbReference type="Proteomes" id="UP000443506"/>
    </source>
</evidence>
<dbReference type="RefSeq" id="WP_001212874.1">
    <property type="nucleotide sequence ID" value="NC_021670.1"/>
</dbReference>
<evidence type="ECO:0000256" key="3">
    <source>
        <dbReference type="ARBA" id="ARBA00040220"/>
    </source>
</evidence>
<sequence length="353" mass="41139">MRFTIIIPTCNNEATIRQLLISIESKEHYRILCIDGGSTDQTIPMIERLQRELKHISLIQLQNASIATCINKGLMDIKMTDPHDSDAFMVIKPTSIVLPGKLDRLTAAFKNNDNIDMVIGQRAYNYHGEWKLKSADEFIKDNRIVTLTEQPDLLSMMSFDGKLFSAKFAELQCDETLANTYNHAILVKAMQKATDIHLVSQMIVGDNDIDTHATSNDEDFNRYITEIMKIRQRVMEMLLLPEQRLLYSDMVDRILFNNSLKYYMNEHPAVTHTTIQLVKDYIMSMQHSDYVSQNMFDIINTVEFIGENWDREIYELWRQTLIQVGINRPTYKKFLIQLKGRKFAHRTKSMLKR</sequence>
<dbReference type="EMBL" id="CACTPI010000002">
    <property type="protein sequence ID" value="CAA4091984.1"/>
    <property type="molecule type" value="Genomic_DNA"/>
</dbReference>
<feature type="domain" description="Glycosyltransferase 2-like" evidence="5">
    <location>
        <begin position="4"/>
        <end position="157"/>
    </location>
</feature>
<dbReference type="Proteomes" id="UP000507485">
    <property type="component" value="Unassembled WGS sequence"/>
</dbReference>
<dbReference type="EMBL" id="CACTOE010000007">
    <property type="protein sequence ID" value="CAA4117223.1"/>
    <property type="molecule type" value="Genomic_DNA"/>
</dbReference>
<evidence type="ECO:0000313" key="29">
    <source>
        <dbReference type="Proteomes" id="UP000459586"/>
    </source>
</evidence>
<dbReference type="Proteomes" id="UP000547874">
    <property type="component" value="Unassembled WGS sequence"/>
</dbReference>
<evidence type="ECO:0000313" key="12">
    <source>
        <dbReference type="EMBL" id="CAA6332134.1"/>
    </source>
</evidence>
<evidence type="ECO:0000313" key="9">
    <source>
        <dbReference type="EMBL" id="CAA4364658.1"/>
    </source>
</evidence>
<dbReference type="Proteomes" id="UP000507112">
    <property type="component" value="Unassembled WGS sequence"/>
</dbReference>
<dbReference type="KEGG" id="saur:SABB_02880"/>
<organism evidence="16 22">
    <name type="scientific">Staphylococcus aureus</name>
    <dbReference type="NCBI Taxonomy" id="1280"/>
    <lineage>
        <taxon>Bacteria</taxon>
        <taxon>Bacillati</taxon>
        <taxon>Bacillota</taxon>
        <taxon>Bacilli</taxon>
        <taxon>Bacillales</taxon>
        <taxon>Staphylococcaceae</taxon>
        <taxon>Staphylococcus</taxon>
    </lineage>
</organism>
<dbReference type="Proteomes" id="UP000505390">
    <property type="component" value="Unassembled WGS sequence"/>
</dbReference>
<dbReference type="Proteomes" id="UP000443506">
    <property type="component" value="Unassembled WGS sequence"/>
</dbReference>
<evidence type="ECO:0000313" key="13">
    <source>
        <dbReference type="EMBL" id="CAC5777006.1"/>
    </source>
</evidence>
<reference evidence="16" key="5">
    <citation type="submission" date="2020-11" db="EMBL/GenBank/DDBJ databases">
        <authorList>
            <consortium name="Pathogen Informatics"/>
        </authorList>
    </citation>
    <scope>NUCLEOTIDE SEQUENCE</scope>
    <source>
        <strain evidence="14 34">A13</strain>
        <strain evidence="15 33">MOS105</strain>
        <strain evidence="16">NCTC13131</strain>
        <strain evidence="7 28">S040_N01_C01</strain>
        <strain evidence="8 26">S087_N01_C01</strain>
        <strain evidence="13 32">SG160</strain>
        <strain evidence="11 30">T012_N10_C04</strain>
        <strain evidence="9 25">T012_N16_C08</strain>
        <strain evidence="10 27">T065_N03_C06</strain>
        <strain evidence="12 29">T197_A02_C01</strain>
    </source>
</reference>
<dbReference type="EMBL" id="CACTWD010000003">
    <property type="protein sequence ID" value="CAA4675814.1"/>
    <property type="molecule type" value="Genomic_DNA"/>
</dbReference>
<keyword evidence="16" id="KW-0328">Glycosyltransferase</keyword>
<dbReference type="InterPro" id="IPR029044">
    <property type="entry name" value="Nucleotide-diphossugar_trans"/>
</dbReference>
<dbReference type="EMBL" id="CAIHOM010000001">
    <property type="protein sequence ID" value="CAC6996922.1"/>
    <property type="molecule type" value="Genomic_DNA"/>
</dbReference>
<comment type="similarity">
    <text evidence="1">Belongs to the glycosyltransferase 2 family.</text>
</comment>
<keyword evidence="2" id="KW-0777">Teichoic acid biosynthesis</keyword>
<dbReference type="AlphaFoldDB" id="A0A0D6G4V3"/>
<dbReference type="Proteomes" id="UP000294017">
    <property type="component" value="Unassembled WGS sequence"/>
</dbReference>
<evidence type="ECO:0000313" key="35">
    <source>
        <dbReference type="Proteomes" id="UP000547874"/>
    </source>
</evidence>
<evidence type="ECO:0000256" key="4">
    <source>
        <dbReference type="ARBA" id="ARBA00041596"/>
    </source>
</evidence>
<dbReference type="PANTHER" id="PTHR43685">
    <property type="entry name" value="GLYCOSYLTRANSFERASE"/>
    <property type="match status" value="1"/>
</dbReference>
<evidence type="ECO:0000313" key="6">
    <source>
        <dbReference type="EMBL" id="ATC70748.1"/>
    </source>
</evidence>
<evidence type="ECO:0000313" key="8">
    <source>
        <dbReference type="EMBL" id="CAA4117223.1"/>
    </source>
</evidence>
<dbReference type="EMBL" id="JAAFLG010000015">
    <property type="protein sequence ID" value="NDP56501.1"/>
    <property type="molecule type" value="Genomic_DNA"/>
</dbReference>
<evidence type="ECO:0000313" key="31">
    <source>
        <dbReference type="Proteomes" id="UP000466646"/>
    </source>
</evidence>
<evidence type="ECO:0000256" key="2">
    <source>
        <dbReference type="ARBA" id="ARBA00022944"/>
    </source>
</evidence>
<evidence type="ECO:0000313" key="32">
    <source>
        <dbReference type="Proteomes" id="UP000505390"/>
    </source>
</evidence>
<evidence type="ECO:0000313" key="22">
    <source>
        <dbReference type="Proteomes" id="UP000251686"/>
    </source>
</evidence>
<evidence type="ECO:0000313" key="7">
    <source>
        <dbReference type="EMBL" id="CAA4091984.1"/>
    </source>
</evidence>
<dbReference type="EMBL" id="RQTC01000284">
    <property type="protein sequence ID" value="RZH90950.1"/>
    <property type="molecule type" value="Genomic_DNA"/>
</dbReference>
<dbReference type="Proteomes" id="UP000217245">
    <property type="component" value="Chromosome"/>
</dbReference>
<dbReference type="EMBL" id="UAUZ02000002">
    <property type="protein sequence ID" value="CAD7353452.1"/>
    <property type="molecule type" value="Genomic_DNA"/>
</dbReference>
<dbReference type="InterPro" id="IPR001173">
    <property type="entry name" value="Glyco_trans_2-like"/>
</dbReference>
<dbReference type="Pfam" id="PF00535">
    <property type="entry name" value="Glycos_transf_2"/>
    <property type="match status" value="1"/>
</dbReference>
<reference evidence="18 35" key="3">
    <citation type="journal article" date="2020" name="J. Antimicrob. Chemother.">
        <title>Detection of heterogeneous vancomycin intermediate resistance in MRSA isolates from Latin America.</title>
        <authorList>
            <person name="Castro B.E."/>
            <person name="Berrio M."/>
            <person name="Vargas M.L."/>
            <person name="Carvajal L.P."/>
            <person name="Millan L.V."/>
            <person name="Rios R."/>
            <person name="Hernandez A.K."/>
            <person name="Rincon S."/>
            <person name="Cubides P."/>
            <person name="Forero E."/>
            <person name="Dinh A."/>
            <person name="Seas C."/>
            <person name="Munita J.M."/>
            <person name="Arias C.A."/>
            <person name="Reyes J."/>
            <person name="Diaz L."/>
        </authorList>
    </citation>
    <scope>NUCLEOTIDE SEQUENCE [LARGE SCALE GENOMIC DNA]</scope>
    <source>
        <strain evidence="18 35">UE1097</strain>
    </source>
</reference>
<dbReference type="Proteomes" id="UP000442696">
    <property type="component" value="Unassembled WGS sequence"/>
</dbReference>
<evidence type="ECO:0000313" key="26">
    <source>
        <dbReference type="Proteomes" id="UP000442782"/>
    </source>
</evidence>
<evidence type="ECO:0000313" key="21">
    <source>
        <dbReference type="Proteomes" id="UP000217245"/>
    </source>
</evidence>
<evidence type="ECO:0000313" key="14">
    <source>
        <dbReference type="EMBL" id="CAC6996922.1"/>
    </source>
</evidence>
<evidence type="ECO:0000313" key="24">
    <source>
        <dbReference type="Proteomes" id="UP000294017"/>
    </source>
</evidence>
<dbReference type="Proteomes" id="UP000251686">
    <property type="component" value="Unassembled WGS sequence"/>
</dbReference>
<evidence type="ECO:0000313" key="19">
    <source>
        <dbReference type="EMBL" id="RZH90950.1"/>
    </source>
</evidence>
<evidence type="ECO:0000313" key="33">
    <source>
        <dbReference type="Proteomes" id="UP000507112"/>
    </source>
</evidence>
<accession>A0A0D6G4V3</accession>
<dbReference type="EMBL" id="CAIIGD010000002">
    <property type="protein sequence ID" value="CAC8202409.1"/>
    <property type="molecule type" value="Genomic_DNA"/>
</dbReference>
<dbReference type="SMR" id="A0A0D6G4V3"/>
<evidence type="ECO:0000313" key="25">
    <source>
        <dbReference type="Proteomes" id="UP000442696"/>
    </source>
</evidence>
<gene>
    <name evidence="16" type="primary">tagX_1</name>
    <name evidence="7" type="synonym">tagX</name>
    <name evidence="6" type="ORF">CNH36_03565</name>
    <name evidence="19" type="ORF">EIG94_13470</name>
    <name evidence="20" type="ORF">EIH03_13490</name>
    <name evidence="18" type="ORF">GQX37_15345</name>
    <name evidence="17" type="ORF">GZ130_07795</name>
    <name evidence="16" type="ORF">NCTC13131_00936</name>
    <name evidence="8" type="ORF">SAMEA1029512_01297</name>
    <name evidence="7" type="ORF">SAMEA1029528_00723</name>
    <name evidence="9" type="ORF">SAMEA2078260_00956</name>
    <name evidence="11" type="ORF">SAMEA2078588_00694</name>
    <name evidence="12" type="ORF">SAMEA2080344_00930</name>
    <name evidence="10" type="ORF">SAMEA2081063_00706</name>
    <name evidence="13" type="ORF">SAMEA4008575_00457</name>
    <name evidence="14" type="ORF">SAMEA4552975_01179</name>
    <name evidence="15" type="ORF">SAMEA70146418_00836</name>
</gene>
<evidence type="ECO:0000256" key="1">
    <source>
        <dbReference type="ARBA" id="ARBA00006739"/>
    </source>
</evidence>
<name>A0A0D6G4V3_STAAU</name>
<dbReference type="EMBL" id="CACTQT010000004">
    <property type="protein sequence ID" value="CAA4364658.1"/>
    <property type="molecule type" value="Genomic_DNA"/>
</dbReference>
<dbReference type="EMBL" id="CACURZ010000004">
    <property type="protein sequence ID" value="CAA6332134.1"/>
    <property type="molecule type" value="Genomic_DNA"/>
</dbReference>
<dbReference type="Proteomes" id="UP000466646">
    <property type="component" value="Unassembled WGS sequence"/>
</dbReference>
<evidence type="ECO:0000313" key="23">
    <source>
        <dbReference type="Proteomes" id="UP000293434"/>
    </source>
</evidence>
<evidence type="ECO:0000313" key="18">
    <source>
        <dbReference type="EMBL" id="NUY13870.1"/>
    </source>
</evidence>
<evidence type="ECO:0000313" key="15">
    <source>
        <dbReference type="EMBL" id="CAC8202409.1"/>
    </source>
</evidence>
<evidence type="ECO:0000313" key="28">
    <source>
        <dbReference type="Proteomes" id="UP000443708"/>
    </source>
</evidence>
<dbReference type="Gene3D" id="3.90.550.10">
    <property type="entry name" value="Spore Coat Polysaccharide Biosynthesis Protein SpsA, Chain A"/>
    <property type="match status" value="1"/>
</dbReference>
<dbReference type="EMBL" id="RQTF01000307">
    <property type="protein sequence ID" value="RZI05331.1"/>
    <property type="molecule type" value="Genomic_DNA"/>
</dbReference>
<dbReference type="EMBL" id="CACUNS010000003">
    <property type="protein sequence ID" value="CAA6055476.1"/>
    <property type="molecule type" value="Genomic_DNA"/>
</dbReference>
<keyword evidence="16" id="KW-0808">Transferase</keyword>
<reference evidence="23 24" key="2">
    <citation type="submission" date="2018-11" db="EMBL/GenBank/DDBJ databases">
        <title>Genomic profiling of Staphylococcus species from a Poultry farm system in KwaZulu-Natal, South Africa.</title>
        <authorList>
            <person name="Amoako D.G."/>
            <person name="Somboro A.M."/>
            <person name="Abia A.L.K."/>
            <person name="Bester L.A."/>
            <person name="Essack S.Y."/>
        </authorList>
    </citation>
    <scope>NUCLEOTIDE SEQUENCE [LARGE SCALE GENOMIC DNA]</scope>
    <source>
        <strain evidence="20 24">SA12</strain>
        <strain evidence="19 23">SA9</strain>
    </source>
</reference>
<reference evidence="17 31" key="4">
    <citation type="submission" date="2020-01" db="EMBL/GenBank/DDBJ databases">
        <title>Analysis of Virulence and Antimicrobial Resistance Gene Carriage in Staphylococcus aureus Infections in Equids Using Whole Genome Sequencing.</title>
        <authorList>
            <person name="Little S.V."/>
            <person name="Hillhouse A.E."/>
            <person name="Cohen N.D."/>
            <person name="Lawhon S.D."/>
            <person name="Bryan L.K."/>
        </authorList>
    </citation>
    <scope>NUCLEOTIDE SEQUENCE [LARGE SCALE GENOMIC DNA]</scope>
    <source>
        <strain evidence="17 31">61-017</strain>
    </source>
</reference>
<dbReference type="Proteomes" id="UP000442782">
    <property type="component" value="Unassembled WGS sequence"/>
</dbReference>
<reference evidence="6 21" key="1">
    <citation type="submission" date="2017-09" db="EMBL/GenBank/DDBJ databases">
        <title>A single nucleotide polymorphism in the Staphylococcus aureus virulence regulator SaeR abolishes pathogenesis.</title>
        <authorList>
            <person name="Copin R.J."/>
            <person name="Sause W."/>
            <person name="Shopsin B."/>
            <person name="Torres V.J."/>
        </authorList>
    </citation>
    <scope>NUCLEOTIDE SEQUENCE [LARGE SCALE GENOMIC DNA]</scope>
    <source>
        <strain evidence="21">Newman</strain>
        <strain evidence="6">Newman_D2C</strain>
    </source>
</reference>
<dbReference type="OMA" id="VFCEEHT"/>
<dbReference type="CDD" id="cd00761">
    <property type="entry name" value="Glyco_tranf_GTA_type"/>
    <property type="match status" value="1"/>
</dbReference>
<evidence type="ECO:0000313" key="16">
    <source>
        <dbReference type="EMBL" id="CAD7353452.1"/>
    </source>
</evidence>
<dbReference type="GO" id="GO:0016757">
    <property type="term" value="F:glycosyltransferase activity"/>
    <property type="evidence" value="ECO:0007669"/>
    <property type="project" value="UniProtKB-KW"/>
</dbReference>
<dbReference type="EMBL" id="CP023391">
    <property type="protein sequence ID" value="ATC70748.1"/>
    <property type="molecule type" value="Genomic_DNA"/>
</dbReference>
<dbReference type="Proteomes" id="UP000293434">
    <property type="component" value="Unassembled WGS sequence"/>
</dbReference>
<evidence type="ECO:0000313" key="11">
    <source>
        <dbReference type="EMBL" id="CAA6055476.1"/>
    </source>
</evidence>
<dbReference type="SUPFAM" id="SSF53448">
    <property type="entry name" value="Nucleotide-diphospho-sugar transferases"/>
    <property type="match status" value="1"/>
</dbReference>
<dbReference type="EMBL" id="JAANEC010000158">
    <property type="protein sequence ID" value="NUY13870.1"/>
    <property type="molecule type" value="Genomic_DNA"/>
</dbReference>
<evidence type="ECO:0000313" key="20">
    <source>
        <dbReference type="EMBL" id="RZI05331.1"/>
    </source>
</evidence>
<dbReference type="EMBL" id="CAIGXB010000001">
    <property type="protein sequence ID" value="CAC5777006.1"/>
    <property type="molecule type" value="Genomic_DNA"/>
</dbReference>
<dbReference type="InterPro" id="IPR050834">
    <property type="entry name" value="Glycosyltransf_2"/>
</dbReference>
<dbReference type="Proteomes" id="UP000443708">
    <property type="component" value="Unassembled WGS sequence"/>
</dbReference>
<proteinExistence type="inferred from homology"/>
<dbReference type="GO" id="GO:0019350">
    <property type="term" value="P:teichoic acid biosynthetic process"/>
    <property type="evidence" value="ECO:0007669"/>
    <property type="project" value="UniProtKB-KW"/>
</dbReference>
<dbReference type="PANTHER" id="PTHR43685:SF11">
    <property type="entry name" value="GLYCOSYLTRANSFERASE TAGX-RELATED"/>
    <property type="match status" value="1"/>
</dbReference>
<evidence type="ECO:0000313" key="34">
    <source>
        <dbReference type="Proteomes" id="UP000507485"/>
    </source>
</evidence>
<evidence type="ECO:0000313" key="17">
    <source>
        <dbReference type="EMBL" id="NDP56501.1"/>
    </source>
</evidence>
<dbReference type="Proteomes" id="UP000459586">
    <property type="component" value="Unassembled WGS sequence"/>
</dbReference>
<dbReference type="Proteomes" id="UP000459702">
    <property type="component" value="Unassembled WGS sequence"/>
</dbReference>
<evidence type="ECO:0000259" key="5">
    <source>
        <dbReference type="Pfam" id="PF00535"/>
    </source>
</evidence>